<gene>
    <name evidence="1" type="ORF">F6H94_08665</name>
</gene>
<evidence type="ECO:0000313" key="2">
    <source>
        <dbReference type="Proteomes" id="UP000327236"/>
    </source>
</evidence>
<dbReference type="OrthoDB" id="9931516at2"/>
<proteinExistence type="predicted"/>
<name>A0A2I1XPL9_LACJE</name>
<reference evidence="1 2" key="1">
    <citation type="submission" date="2019-09" db="EMBL/GenBank/DDBJ databases">
        <title>Draft genome sequence assemblies of isolates from the urinary tract.</title>
        <authorList>
            <person name="Mores C.R."/>
            <person name="Putonti C."/>
            <person name="Wolfe A.J."/>
        </authorList>
    </citation>
    <scope>NUCLEOTIDE SEQUENCE [LARGE SCALE GENOMIC DNA]</scope>
    <source>
        <strain evidence="1 2">UMB246</strain>
    </source>
</reference>
<dbReference type="EMBL" id="VYWW01000071">
    <property type="protein sequence ID" value="KAA9319922.1"/>
    <property type="molecule type" value="Genomic_DNA"/>
</dbReference>
<comment type="caution">
    <text evidence="1">The sequence shown here is derived from an EMBL/GenBank/DDBJ whole genome shotgun (WGS) entry which is preliminary data.</text>
</comment>
<sequence>MKYLGLITIIVIVVFFFFELSSAKKKLIELRRQLENNSNEYQLQLTQKEKALLQKKVVLEKKGSKHQINKINKQINAIIEEKKLLKSIKENYQKDKISDKEKELIFKWVKKKLFIKY</sequence>
<accession>A0A2I1XPL9</accession>
<dbReference type="Proteomes" id="UP000327236">
    <property type="component" value="Unassembled WGS sequence"/>
</dbReference>
<dbReference type="AlphaFoldDB" id="A0A2I1XPL9"/>
<dbReference type="RefSeq" id="WP_006588546.1">
    <property type="nucleotide sequence ID" value="NZ_CATOUX010000011.1"/>
</dbReference>
<protein>
    <submittedName>
        <fullName evidence="1">Uncharacterized protein</fullName>
    </submittedName>
</protein>
<evidence type="ECO:0000313" key="1">
    <source>
        <dbReference type="EMBL" id="KAA9319922.1"/>
    </source>
</evidence>
<organism evidence="1 2">
    <name type="scientific">Lactobacillus jensenii</name>
    <dbReference type="NCBI Taxonomy" id="109790"/>
    <lineage>
        <taxon>Bacteria</taxon>
        <taxon>Bacillati</taxon>
        <taxon>Bacillota</taxon>
        <taxon>Bacilli</taxon>
        <taxon>Lactobacillales</taxon>
        <taxon>Lactobacillaceae</taxon>
        <taxon>Lactobacillus</taxon>
    </lineage>
</organism>